<organism evidence="3 4">
    <name type="scientific">Ohessyouella blattaphilus</name>
    <dbReference type="NCBI Taxonomy" id="2949333"/>
    <lineage>
        <taxon>Bacteria</taxon>
        <taxon>Bacillati</taxon>
        <taxon>Bacillota</taxon>
        <taxon>Clostridia</taxon>
        <taxon>Lachnospirales</taxon>
        <taxon>Lachnospiraceae</taxon>
        <taxon>Ohessyouella</taxon>
    </lineage>
</organism>
<dbReference type="Proteomes" id="UP001523565">
    <property type="component" value="Unassembled WGS sequence"/>
</dbReference>
<evidence type="ECO:0000313" key="3">
    <source>
        <dbReference type="EMBL" id="MCP1109916.1"/>
    </source>
</evidence>
<protein>
    <submittedName>
        <fullName evidence="3">CPBP family intramembrane metalloprotease</fullName>
    </submittedName>
</protein>
<keyword evidence="4" id="KW-1185">Reference proteome</keyword>
<keyword evidence="3" id="KW-0482">Metalloprotease</keyword>
<feature type="transmembrane region" description="Helical" evidence="1">
    <location>
        <begin position="159"/>
        <end position="184"/>
    </location>
</feature>
<dbReference type="GO" id="GO:0008237">
    <property type="term" value="F:metallopeptidase activity"/>
    <property type="evidence" value="ECO:0007669"/>
    <property type="project" value="UniProtKB-KW"/>
</dbReference>
<dbReference type="RefSeq" id="WP_262068797.1">
    <property type="nucleotide sequence ID" value="NZ_JAMXOC010000007.1"/>
</dbReference>
<evidence type="ECO:0000259" key="2">
    <source>
        <dbReference type="Pfam" id="PF02517"/>
    </source>
</evidence>
<feature type="transmembrane region" description="Helical" evidence="1">
    <location>
        <begin position="26"/>
        <end position="50"/>
    </location>
</feature>
<dbReference type="InterPro" id="IPR003675">
    <property type="entry name" value="Rce1/LyrA-like_dom"/>
</dbReference>
<name>A0ABT1EGT2_9FIRM</name>
<evidence type="ECO:0000313" key="4">
    <source>
        <dbReference type="Proteomes" id="UP001523565"/>
    </source>
</evidence>
<comment type="caution">
    <text evidence="3">The sequence shown here is derived from an EMBL/GenBank/DDBJ whole genome shotgun (WGS) entry which is preliminary data.</text>
</comment>
<dbReference type="PANTHER" id="PTHR36435">
    <property type="entry name" value="SLR1288 PROTEIN"/>
    <property type="match status" value="1"/>
</dbReference>
<feature type="transmembrane region" description="Helical" evidence="1">
    <location>
        <begin position="123"/>
        <end position="147"/>
    </location>
</feature>
<feature type="transmembrane region" description="Helical" evidence="1">
    <location>
        <begin position="270"/>
        <end position="290"/>
    </location>
</feature>
<dbReference type="PANTHER" id="PTHR36435:SF1">
    <property type="entry name" value="CAAX AMINO TERMINAL PROTEASE FAMILY PROTEIN"/>
    <property type="match status" value="1"/>
</dbReference>
<feature type="transmembrane region" description="Helical" evidence="1">
    <location>
        <begin position="80"/>
        <end position="102"/>
    </location>
</feature>
<sequence>MENNNQQQMEQVINARKRFFRVWSPVLIQQLGTYLIIIFVMAAITMAYVVTNPSLMGEGVGSQEWMNEMYKLAEMITLKYQVFASGIASALLLIPFGIMFYLDRKKERALGSAPTKKAGIAKYGYLFITAVALHFVLNSLIFIAHVLEKDEYYAQTQEMIYAAPLWAQILFLGICGPLLEELVYRGLVFKRMREKQSFIGSALLSTAMFAFLHGNVVQMLYSFALGMLFCYVYEKYGRIAAPMAAHVLLNLVSIVLTAAGFYEVLVKNEIVLMGSTVIVAGVGAMAFMGIRGIKEKLTTN</sequence>
<gene>
    <name evidence="3" type="ORF">NK118_06600</name>
</gene>
<accession>A0ABT1EGT2</accession>
<keyword evidence="1" id="KW-0472">Membrane</keyword>
<keyword evidence="3" id="KW-0645">Protease</keyword>
<proteinExistence type="predicted"/>
<reference evidence="3 4" key="1">
    <citation type="journal article" date="2022" name="Genome Biol. Evol.">
        <title>Host diet, physiology and behaviors set the stage for Lachnospiraceae cladogenesis.</title>
        <authorList>
            <person name="Vera-Ponce De Leon A."/>
            <person name="Schneider M."/>
            <person name="Jahnes B.C."/>
            <person name="Sadowski V."/>
            <person name="Camuy-Velez L.A."/>
            <person name="Duan J."/>
            <person name="Sabree Z.L."/>
        </authorList>
    </citation>
    <scope>NUCLEOTIDE SEQUENCE [LARGE SCALE GENOMIC DNA]</scope>
    <source>
        <strain evidence="3 4">PAL227</strain>
    </source>
</reference>
<feature type="domain" description="CAAX prenyl protease 2/Lysostaphin resistance protein A-like" evidence="2">
    <location>
        <begin position="165"/>
        <end position="252"/>
    </location>
</feature>
<dbReference type="EMBL" id="JAMZFV010000007">
    <property type="protein sequence ID" value="MCP1109916.1"/>
    <property type="molecule type" value="Genomic_DNA"/>
</dbReference>
<keyword evidence="3" id="KW-0378">Hydrolase</keyword>
<evidence type="ECO:0000256" key="1">
    <source>
        <dbReference type="SAM" id="Phobius"/>
    </source>
</evidence>
<dbReference type="Pfam" id="PF02517">
    <property type="entry name" value="Rce1-like"/>
    <property type="match status" value="1"/>
</dbReference>
<keyword evidence="1" id="KW-0812">Transmembrane</keyword>
<dbReference type="InterPro" id="IPR052710">
    <property type="entry name" value="CAAX_protease"/>
</dbReference>
<keyword evidence="1" id="KW-1133">Transmembrane helix</keyword>
<feature type="transmembrane region" description="Helical" evidence="1">
    <location>
        <begin position="243"/>
        <end position="264"/>
    </location>
</feature>